<dbReference type="GO" id="GO:0035591">
    <property type="term" value="F:signaling adaptor activity"/>
    <property type="evidence" value="ECO:0007669"/>
    <property type="project" value="TreeGrafter"/>
</dbReference>
<dbReference type="GO" id="GO:0005774">
    <property type="term" value="C:vacuolar membrane"/>
    <property type="evidence" value="ECO:0007669"/>
    <property type="project" value="TreeGrafter"/>
</dbReference>
<dbReference type="PANTHER" id="PTHR46170:SF1">
    <property type="entry name" value="GATOR COMPLEX PROTEIN WDR59"/>
    <property type="match status" value="1"/>
</dbReference>
<keyword evidence="3" id="KW-0862">Zinc</keyword>
<keyword evidence="8" id="KW-1185">Reference proteome</keyword>
<evidence type="ECO:0000313" key="7">
    <source>
        <dbReference type="EMBL" id="WVN88689.1"/>
    </source>
</evidence>
<dbReference type="KEGG" id="cdep:91088112"/>
<dbReference type="PROSITE" id="PS50082">
    <property type="entry name" value="WD_REPEATS_2"/>
    <property type="match status" value="2"/>
</dbReference>
<dbReference type="Proteomes" id="UP000094043">
    <property type="component" value="Chromosome 4"/>
</dbReference>
<dbReference type="InterPro" id="IPR036322">
    <property type="entry name" value="WD40_repeat_dom_sf"/>
</dbReference>
<reference evidence="7" key="2">
    <citation type="journal article" date="2022" name="Elife">
        <title>Obligate sexual reproduction of a homothallic fungus closely related to the Cryptococcus pathogenic species complex.</title>
        <authorList>
            <person name="Passer A.R."/>
            <person name="Clancey S.A."/>
            <person name="Shea T."/>
            <person name="David-Palma M."/>
            <person name="Averette A.F."/>
            <person name="Boekhout T."/>
            <person name="Porcel B.M."/>
            <person name="Nowrousian M."/>
            <person name="Cuomo C.A."/>
            <person name="Sun S."/>
            <person name="Heitman J."/>
            <person name="Coelho M.A."/>
        </authorList>
    </citation>
    <scope>NUCLEOTIDE SEQUENCE</scope>
    <source>
        <strain evidence="7">CBS 7841</strain>
    </source>
</reference>
<dbReference type="EMBL" id="CP143787">
    <property type="protein sequence ID" value="WVN88689.1"/>
    <property type="molecule type" value="Genomic_DNA"/>
</dbReference>
<dbReference type="InterPro" id="IPR001680">
    <property type="entry name" value="WD40_rpt"/>
</dbReference>
<dbReference type="GO" id="GO:0008270">
    <property type="term" value="F:zinc ion binding"/>
    <property type="evidence" value="ECO:0007669"/>
    <property type="project" value="UniProtKB-KW"/>
</dbReference>
<sequence length="1241" mass="139241">MASDPFKEGATISVNQPVGSISISPSSRDVCLASKKGLYILDLANLNNAPRFVPQGGAWQIADVQWSPHPSTAHLILSTSSQKLLVWDLKAVRPLLKSFDAHSRAITDINWHFINPNLMATVSMDSGIRGWDLRCFDTPVMRLCDWGAAGTQVKWNRRQENLLATAHGKLVHIWDNRKGSLPVTTIRAHDSKIYGIDWDRVCRHKLVTCSLDRTIKFWTVPQLGGEFELKSGHHFDLTPPHLPSYTIYTHYPVWRARNLPFGQGILSLPQRGENALEMFGMDSTDPVESFAGHENVVKDFVWRMRGGDDPGFDDREFQLVTWSKDKTLRIWPISSEIEEKVGWQYGGLINVSVPRHSLHDVTFTKDPSDLSDTVAQFPTVAHPQNHLHTTSQQSLAKSDLSSAMTRGGNRIRGMGQLEWLTKVVKNVPERELSPLLSRVASMSRMSGSQLAESETNRFRSNSASPIGRSEWKSLKDEVVTVNKIYPRPKINFEKVDLVHRKLTISMQGPWANNARQAFMRIHWSFPTNYPHGSELPTFELERNPTVSSITRRAIVTTIKDMRAHHKQCLVETTGYLLGLHERQGRRRELDEESDSESERESDIKEMYDNVPELMLRKICGATFGPNGQLICFFPKQVALPHTRSLSRSPSISRQNPSPMLKAINVLSRLQNPHRRTIVRPKPRTRRLDYLEQPIGPAGSTMTIHDVSYLGHIIIPMAQAYGMSVGANLDHALQAKRADHVAIWATMKEVLIDTPSHTMPLNGVVGRACTSMRTWAEEMILERRRKLLKQLFEDLICEKDFQMLALLSCILLAREIEQKVPPTQDVLPVHSPVVDHSAFSFPPQYPRLSPINVAPTYHSYENQFISPRTLINPTSFFGPSLSEFPSSSTIATRDFEIPKDSAIIRDKQMIVPTSELDIDGTLSTDSPLKENARYHMSSNQIQKAGNALSVSPPTVDSWREPRRGISHHNSGPISQKTSIWGTSFDLTGDEHFQSSQVGDSNPSGVVIKTAGRRIPKAMEENRESVLCEVKTDFEEHEPLTSKLLPPELLAMCETWKLAYADFLLRHNCLGIRLAINKHAFVSQAQSPYVKATPQHQKEGRKKTMSKAVIGDRSINEAMQDVSAILHKSQQKQSFGSTTNVTVCVPCSNGSIDVCGACGKSPKKPICSYCRIPIRGISMGCTLCLHKVHARCFRRYFLRPLIGFVTCPACSCTCLSQKGISNPQYIVPVLPGKPRIIQATTFG</sequence>
<dbReference type="PROSITE" id="PS50089">
    <property type="entry name" value="ZF_RING_2"/>
    <property type="match status" value="1"/>
</dbReference>
<dbReference type="GO" id="GO:1904263">
    <property type="term" value="P:positive regulation of TORC1 signaling"/>
    <property type="evidence" value="ECO:0007669"/>
    <property type="project" value="TreeGrafter"/>
</dbReference>
<keyword evidence="2" id="KW-0677">Repeat</keyword>
<dbReference type="PANTHER" id="PTHR46170">
    <property type="entry name" value="GATOR COMPLEX PROTEIN WDR59"/>
    <property type="match status" value="1"/>
</dbReference>
<reference evidence="7" key="1">
    <citation type="submission" date="2016-06" db="EMBL/GenBank/DDBJ databases">
        <authorList>
            <person name="Cuomo C."/>
            <person name="Litvintseva A."/>
            <person name="Heitman J."/>
            <person name="Chen Y."/>
            <person name="Sun S."/>
            <person name="Springer D."/>
            <person name="Dromer F."/>
            <person name="Young S."/>
            <person name="Zeng Q."/>
            <person name="Chapman S."/>
            <person name="Gujja S."/>
            <person name="Saif S."/>
            <person name="Birren B."/>
        </authorList>
    </citation>
    <scope>NUCLEOTIDE SEQUENCE</scope>
    <source>
        <strain evidence="7">CBS 7841</strain>
    </source>
</reference>
<evidence type="ECO:0000256" key="5">
    <source>
        <dbReference type="SAM" id="MobiDB-lite"/>
    </source>
</evidence>
<dbReference type="InterPro" id="IPR049567">
    <property type="entry name" value="WDR59-like"/>
</dbReference>
<evidence type="ECO:0000256" key="3">
    <source>
        <dbReference type="PROSITE-ProRule" id="PRU00175"/>
    </source>
</evidence>
<evidence type="ECO:0000256" key="1">
    <source>
        <dbReference type="ARBA" id="ARBA00022574"/>
    </source>
</evidence>
<organism evidence="7 8">
    <name type="scientific">Cryptococcus depauperatus CBS 7841</name>
    <dbReference type="NCBI Taxonomy" id="1295531"/>
    <lineage>
        <taxon>Eukaryota</taxon>
        <taxon>Fungi</taxon>
        <taxon>Dikarya</taxon>
        <taxon>Basidiomycota</taxon>
        <taxon>Agaricomycotina</taxon>
        <taxon>Tremellomycetes</taxon>
        <taxon>Tremellales</taxon>
        <taxon>Cryptococcaceae</taxon>
        <taxon>Cryptococcus</taxon>
    </lineage>
</organism>
<dbReference type="GO" id="GO:0035859">
    <property type="term" value="C:Seh1-associated complex"/>
    <property type="evidence" value="ECO:0007669"/>
    <property type="project" value="TreeGrafter"/>
</dbReference>
<accession>A0AAJ8JUI3</accession>
<name>A0AAJ8JUI3_9TREE</name>
<protein>
    <recommendedName>
        <fullName evidence="6">RING-type domain-containing protein</fullName>
    </recommendedName>
</protein>
<dbReference type="InterPro" id="IPR019775">
    <property type="entry name" value="WD40_repeat_CS"/>
</dbReference>
<dbReference type="SMART" id="SM00320">
    <property type="entry name" value="WD40"/>
    <property type="match status" value="6"/>
</dbReference>
<dbReference type="RefSeq" id="XP_066069389.1">
    <property type="nucleotide sequence ID" value="XM_066213292.1"/>
</dbReference>
<dbReference type="AlphaFoldDB" id="A0AAJ8JUI3"/>
<keyword evidence="1 4" id="KW-0853">WD repeat</keyword>
<dbReference type="GeneID" id="91088112"/>
<feature type="region of interest" description="Disordered" evidence="5">
    <location>
        <begin position="941"/>
        <end position="975"/>
    </location>
</feature>
<gene>
    <name evidence="7" type="ORF">L203_103902</name>
</gene>
<keyword evidence="3" id="KW-0863">Zinc-finger</keyword>
<dbReference type="PROSITE" id="PS00678">
    <property type="entry name" value="WD_REPEATS_1"/>
    <property type="match status" value="1"/>
</dbReference>
<feature type="domain" description="RING-type" evidence="6">
    <location>
        <begin position="1165"/>
        <end position="1209"/>
    </location>
</feature>
<dbReference type="Pfam" id="PF00400">
    <property type="entry name" value="WD40"/>
    <property type="match status" value="2"/>
</dbReference>
<feature type="repeat" description="WD" evidence="4">
    <location>
        <begin position="99"/>
        <end position="134"/>
    </location>
</feature>
<keyword evidence="3" id="KW-0479">Metal-binding</keyword>
<feature type="repeat" description="WD" evidence="4">
    <location>
        <begin position="186"/>
        <end position="220"/>
    </location>
</feature>
<evidence type="ECO:0000256" key="2">
    <source>
        <dbReference type="ARBA" id="ARBA00022737"/>
    </source>
</evidence>
<reference evidence="7" key="3">
    <citation type="submission" date="2024-01" db="EMBL/GenBank/DDBJ databases">
        <authorList>
            <person name="Coelho M.A."/>
            <person name="David-Palma M."/>
            <person name="Shea T."/>
            <person name="Sun S."/>
            <person name="Cuomo C.A."/>
            <person name="Heitman J."/>
        </authorList>
    </citation>
    <scope>NUCLEOTIDE SEQUENCE</scope>
    <source>
        <strain evidence="7">CBS 7841</strain>
    </source>
</reference>
<dbReference type="InterPro" id="IPR001841">
    <property type="entry name" value="Znf_RING"/>
</dbReference>
<evidence type="ECO:0000313" key="8">
    <source>
        <dbReference type="Proteomes" id="UP000094043"/>
    </source>
</evidence>
<feature type="compositionally biased region" description="Polar residues" evidence="5">
    <location>
        <begin position="941"/>
        <end position="953"/>
    </location>
</feature>
<evidence type="ECO:0000259" key="6">
    <source>
        <dbReference type="PROSITE" id="PS50089"/>
    </source>
</evidence>
<feature type="region of interest" description="Disordered" evidence="5">
    <location>
        <begin position="582"/>
        <end position="603"/>
    </location>
</feature>
<dbReference type="Gene3D" id="2.130.10.10">
    <property type="entry name" value="YVTN repeat-like/Quinoprotein amine dehydrogenase"/>
    <property type="match status" value="1"/>
</dbReference>
<proteinExistence type="predicted"/>
<feature type="compositionally biased region" description="Polar residues" evidence="5">
    <location>
        <begin position="966"/>
        <end position="975"/>
    </location>
</feature>
<evidence type="ECO:0000256" key="4">
    <source>
        <dbReference type="PROSITE-ProRule" id="PRU00221"/>
    </source>
</evidence>
<dbReference type="GO" id="GO:0034198">
    <property type="term" value="P:cellular response to amino acid starvation"/>
    <property type="evidence" value="ECO:0007669"/>
    <property type="project" value="TreeGrafter"/>
</dbReference>
<dbReference type="SUPFAM" id="SSF50978">
    <property type="entry name" value="WD40 repeat-like"/>
    <property type="match status" value="1"/>
</dbReference>
<dbReference type="InterPro" id="IPR015943">
    <property type="entry name" value="WD40/YVTN_repeat-like_dom_sf"/>
</dbReference>